<dbReference type="PROSITE" id="PS00187">
    <property type="entry name" value="TPP_ENZYMES"/>
    <property type="match status" value="1"/>
</dbReference>
<dbReference type="Gene3D" id="3.40.50.970">
    <property type="match status" value="2"/>
</dbReference>
<dbReference type="Pfam" id="PF00205">
    <property type="entry name" value="TPP_enzyme_M"/>
    <property type="match status" value="1"/>
</dbReference>
<keyword evidence="8" id="KW-1185">Reference proteome</keyword>
<dbReference type="Pfam" id="PF02775">
    <property type="entry name" value="TPP_enzyme_C"/>
    <property type="match status" value="1"/>
</dbReference>
<evidence type="ECO:0000259" key="5">
    <source>
        <dbReference type="Pfam" id="PF02775"/>
    </source>
</evidence>
<accession>E5Y306</accession>
<dbReference type="InterPro" id="IPR012000">
    <property type="entry name" value="Thiamin_PyroP_enz_cen_dom"/>
</dbReference>
<dbReference type="InterPro" id="IPR047211">
    <property type="entry name" value="POXB-like"/>
</dbReference>
<dbReference type="PANTHER" id="PTHR42981:SF2">
    <property type="entry name" value="PYRUVATE DEHYDROGENASE [UBIQUINONE]"/>
    <property type="match status" value="1"/>
</dbReference>
<dbReference type="InterPro" id="IPR011766">
    <property type="entry name" value="TPP_enzyme_TPP-bd"/>
</dbReference>
<dbReference type="Pfam" id="PF02776">
    <property type="entry name" value="TPP_enzyme_N"/>
    <property type="match status" value="1"/>
</dbReference>
<dbReference type="CDD" id="cd07039">
    <property type="entry name" value="TPP_PYR_POX"/>
    <property type="match status" value="1"/>
</dbReference>
<evidence type="ECO:0000256" key="2">
    <source>
        <dbReference type="ARBA" id="ARBA00023052"/>
    </source>
</evidence>
<evidence type="ECO:0000256" key="3">
    <source>
        <dbReference type="RuleBase" id="RU362132"/>
    </source>
</evidence>
<dbReference type="CDD" id="cd02014">
    <property type="entry name" value="TPP_POX"/>
    <property type="match status" value="1"/>
</dbReference>
<dbReference type="InterPro" id="IPR047212">
    <property type="entry name" value="TPP_POXB-like"/>
</dbReference>
<dbReference type="PANTHER" id="PTHR42981">
    <property type="entry name" value="PYRUVATE DEHYDROGENASE [UBIQUINONE]"/>
    <property type="match status" value="1"/>
</dbReference>
<dbReference type="InterPro" id="IPR047210">
    <property type="entry name" value="TPP_PYR_POXB-like"/>
</dbReference>
<evidence type="ECO:0000259" key="6">
    <source>
        <dbReference type="Pfam" id="PF02776"/>
    </source>
</evidence>
<dbReference type="STRING" id="563192.HMPREF0179_00567"/>
<dbReference type="RefSeq" id="WP_005024772.1">
    <property type="nucleotide sequence ID" value="NZ_KE150239.1"/>
</dbReference>
<organism evidence="7 8">
    <name type="scientific">Bilophila wadsworthia (strain 3_1_6)</name>
    <dbReference type="NCBI Taxonomy" id="563192"/>
    <lineage>
        <taxon>Bacteria</taxon>
        <taxon>Pseudomonadati</taxon>
        <taxon>Thermodesulfobacteriota</taxon>
        <taxon>Desulfovibrionia</taxon>
        <taxon>Desulfovibrionales</taxon>
        <taxon>Desulfovibrionaceae</taxon>
        <taxon>Bilophila</taxon>
    </lineage>
</organism>
<dbReference type="GO" id="GO:0000287">
    <property type="term" value="F:magnesium ion binding"/>
    <property type="evidence" value="ECO:0007669"/>
    <property type="project" value="InterPro"/>
</dbReference>
<dbReference type="InterPro" id="IPR029061">
    <property type="entry name" value="THDP-binding"/>
</dbReference>
<dbReference type="GO" id="GO:0019752">
    <property type="term" value="P:carboxylic acid metabolic process"/>
    <property type="evidence" value="ECO:0007669"/>
    <property type="project" value="UniProtKB-ARBA"/>
</dbReference>
<feature type="domain" description="Thiamine pyrophosphate enzyme N-terminal TPP-binding" evidence="6">
    <location>
        <begin position="4"/>
        <end position="120"/>
    </location>
</feature>
<dbReference type="eggNOG" id="COG0028">
    <property type="taxonomic scope" value="Bacteria"/>
</dbReference>
<dbReference type="AlphaFoldDB" id="E5Y306"/>
<protein>
    <submittedName>
        <fullName evidence="7">Pyruvate dehydrogenase (Quinone)</fullName>
    </submittedName>
</protein>
<feature type="domain" description="Thiamine pyrophosphate enzyme TPP-binding" evidence="5">
    <location>
        <begin position="381"/>
        <end position="526"/>
    </location>
</feature>
<evidence type="ECO:0000256" key="1">
    <source>
        <dbReference type="ARBA" id="ARBA00007812"/>
    </source>
</evidence>
<comment type="similarity">
    <text evidence="1 3">Belongs to the TPP enzyme family.</text>
</comment>
<name>E5Y306_BILW3</name>
<sequence>MSKRTVAEVLVDELAEAGVTRLYGLVGDSLNPVSDALRRDGRIRFIHVRHEETAAFAAGAEAQLSEKLAACAGTSGPGHVHLINGLYDANRSYAPVIAIASHIPGSAIGTRYFQETHPDQLFNECSHCNELVSSPSQMPHVLRRAMQTAVSKRGVSVIALPGDVAAMPMNEEPSHGVIPPPPAPAANAHDIQLLADEINGARKVTLYCGSGCRNARKEVMALADKLKAPIGHAWRGKQWIEPDNPFDVGMTGLIGFGGAYEAMEHCDLLILLGTDMPYSAWYPKKPRIVQLDIRGEHLGGRTRIDLGVVGDVAQTLRALLPFVEPRDDSRHLDEAIANLKKSREHLNAYVEHVSSEGRPHPEHLTSAIDANASDEAVFTVDTGLNDVWAARYITAKVGRNIIGSFNHGSMACALPMSIGAQLLYPERQVIALCGDGGMTMLMGELLTLVQYNLPIKVIVYNNGALGFINLEMRTAGYPEFQTDMKNPDFARMAEVIGMKGFRIEKGADVEPVIKAALATPGPVLVDALTDPAAIPLPPTITAGEAKGLALGLGKLALMGRFSATMDMIKSNIRQF</sequence>
<reference evidence="7 8" key="2">
    <citation type="submission" date="2013-04" db="EMBL/GenBank/DDBJ databases">
        <title>The Genome Sequence of Bilophila wadsworthia 3_1_6.</title>
        <authorList>
            <consortium name="The Broad Institute Genomics Platform"/>
            <person name="Earl A."/>
            <person name="Ward D."/>
            <person name="Feldgarden M."/>
            <person name="Gevers D."/>
            <person name="Sibley C."/>
            <person name="Strauss J."/>
            <person name="Allen-Vercoe E."/>
            <person name="Walker B."/>
            <person name="Young S."/>
            <person name="Zeng Q."/>
            <person name="Gargeya S."/>
            <person name="Fitzgerald M."/>
            <person name="Haas B."/>
            <person name="Abouelleil A."/>
            <person name="Allen A.W."/>
            <person name="Alvarado L."/>
            <person name="Arachchi H.M."/>
            <person name="Berlin A.M."/>
            <person name="Chapman S.B."/>
            <person name="Gainer-Dewar J."/>
            <person name="Goldberg J."/>
            <person name="Griggs A."/>
            <person name="Gujja S."/>
            <person name="Hansen M."/>
            <person name="Howarth C."/>
            <person name="Imamovic A."/>
            <person name="Ireland A."/>
            <person name="Larimer J."/>
            <person name="McCowan C."/>
            <person name="Murphy C."/>
            <person name="Pearson M."/>
            <person name="Poon T.W."/>
            <person name="Priest M."/>
            <person name="Roberts A."/>
            <person name="Saif S."/>
            <person name="Shea T."/>
            <person name="Sisk P."/>
            <person name="Sykes S."/>
            <person name="Wortman J."/>
            <person name="Nusbaum C."/>
            <person name="Birren B."/>
        </authorList>
    </citation>
    <scope>NUCLEOTIDE SEQUENCE [LARGE SCALE GENOMIC DNA]</scope>
    <source>
        <strain evidence="7 8">3_1_6</strain>
    </source>
</reference>
<gene>
    <name evidence="7" type="ORF">HMPREF0179_00567</name>
</gene>
<evidence type="ECO:0000259" key="4">
    <source>
        <dbReference type="Pfam" id="PF00205"/>
    </source>
</evidence>
<comment type="caution">
    <text evidence="7">The sequence shown here is derived from an EMBL/GenBank/DDBJ whole genome shotgun (WGS) entry which is preliminary data.</text>
</comment>
<dbReference type="GO" id="GO:0003824">
    <property type="term" value="F:catalytic activity"/>
    <property type="evidence" value="ECO:0007669"/>
    <property type="project" value="InterPro"/>
</dbReference>
<dbReference type="InterPro" id="IPR029035">
    <property type="entry name" value="DHS-like_NAD/FAD-binding_dom"/>
</dbReference>
<evidence type="ECO:0000313" key="7">
    <source>
        <dbReference type="EMBL" id="EFV45600.1"/>
    </source>
</evidence>
<dbReference type="SUPFAM" id="SSF52467">
    <property type="entry name" value="DHS-like NAD/FAD-binding domain"/>
    <property type="match status" value="1"/>
</dbReference>
<dbReference type="EMBL" id="ADCP02000002">
    <property type="protein sequence ID" value="EFV45600.1"/>
    <property type="molecule type" value="Genomic_DNA"/>
</dbReference>
<dbReference type="Gene3D" id="3.40.50.1220">
    <property type="entry name" value="TPP-binding domain"/>
    <property type="match status" value="1"/>
</dbReference>
<dbReference type="Proteomes" id="UP000006034">
    <property type="component" value="Unassembled WGS sequence"/>
</dbReference>
<proteinExistence type="inferred from homology"/>
<evidence type="ECO:0000313" key="8">
    <source>
        <dbReference type="Proteomes" id="UP000006034"/>
    </source>
</evidence>
<feature type="domain" description="Thiamine pyrophosphate enzyme central" evidence="4">
    <location>
        <begin position="192"/>
        <end position="319"/>
    </location>
</feature>
<keyword evidence="2 3" id="KW-0786">Thiamine pyrophosphate</keyword>
<dbReference type="InterPro" id="IPR012001">
    <property type="entry name" value="Thiamin_PyroP_enz_TPP-bd_dom"/>
</dbReference>
<keyword evidence="7" id="KW-0670">Pyruvate</keyword>
<dbReference type="GeneID" id="78087245"/>
<dbReference type="OrthoDB" id="2254214at2"/>
<dbReference type="SUPFAM" id="SSF52518">
    <property type="entry name" value="Thiamin diphosphate-binding fold (THDP-binding)"/>
    <property type="match status" value="2"/>
</dbReference>
<reference evidence="7 8" key="1">
    <citation type="submission" date="2010-10" db="EMBL/GenBank/DDBJ databases">
        <authorList>
            <consortium name="The Broad Institute Genome Sequencing Platform"/>
            <person name="Ward D."/>
            <person name="Earl A."/>
            <person name="Feldgarden M."/>
            <person name="Young S.K."/>
            <person name="Gargeya S."/>
            <person name="Zeng Q."/>
            <person name="Alvarado L."/>
            <person name="Berlin A."/>
            <person name="Bochicchio J."/>
            <person name="Chapman S.B."/>
            <person name="Chen Z."/>
            <person name="Freedman E."/>
            <person name="Gellesch M."/>
            <person name="Goldberg J."/>
            <person name="Griggs A."/>
            <person name="Gujja S."/>
            <person name="Heilman E."/>
            <person name="Heiman D."/>
            <person name="Howarth C."/>
            <person name="Mehta T."/>
            <person name="Neiman D."/>
            <person name="Pearson M."/>
            <person name="Roberts A."/>
            <person name="Saif S."/>
            <person name="Shea T."/>
            <person name="Shenoy N."/>
            <person name="Sisk P."/>
            <person name="Stolte C."/>
            <person name="Sykes S."/>
            <person name="White J."/>
            <person name="Yandava C."/>
            <person name="Allen-Vercoe E."/>
            <person name="Sibley C."/>
            <person name="Ambrose C.E."/>
            <person name="Strauss J."/>
            <person name="Daigneault M."/>
            <person name="Haas B."/>
            <person name="Nusbaum C."/>
            <person name="Birren B."/>
        </authorList>
    </citation>
    <scope>NUCLEOTIDE SEQUENCE [LARGE SCALE GENOMIC DNA]</scope>
    <source>
        <strain evidence="7 8">3_1_6</strain>
    </source>
</reference>
<dbReference type="HOGENOM" id="CLU_013748_3_0_7"/>
<dbReference type="GO" id="GO:0030976">
    <property type="term" value="F:thiamine pyrophosphate binding"/>
    <property type="evidence" value="ECO:0007669"/>
    <property type="project" value="InterPro"/>
</dbReference>
<dbReference type="InterPro" id="IPR000399">
    <property type="entry name" value="TPP-bd_CS"/>
</dbReference>